<dbReference type="OrthoDB" id="2442979at2759"/>
<name>A0A9W4X045_9GLOM</name>
<gene>
    <name evidence="1" type="ORF">FWILDA_LOCUS12021</name>
</gene>
<proteinExistence type="predicted"/>
<dbReference type="PANTHER" id="PTHR47718:SF13">
    <property type="entry name" value="OS09G0290500 PROTEIN"/>
    <property type="match status" value="1"/>
</dbReference>
<evidence type="ECO:0000313" key="1">
    <source>
        <dbReference type="EMBL" id="CAI2185326.1"/>
    </source>
</evidence>
<dbReference type="AlphaFoldDB" id="A0A9W4X045"/>
<accession>A0A9W4X045</accession>
<sequence>METIDHIDQNLSPSLFFIQNENRIVDINKSTNKENIPDLGLEGHLFSYGSHGQDDTSHQDAEKFLNEYELEKGFSIRRRRTESQISDNGNKMIQRVGWECSCADCKWWINGNFSKTTLMIFFTTVVNEHNHTMIPSPLTNIAKYRKLGEDMIQFIEFCVQHGITSAQNIGCLLREKFPGRKIHQKNLYNAIQAAKKKLVTRVEFDASDLMKHLYSQ</sequence>
<dbReference type="Proteomes" id="UP001153678">
    <property type="component" value="Unassembled WGS sequence"/>
</dbReference>
<comment type="caution">
    <text evidence="1">The sequence shown here is derived from an EMBL/GenBank/DDBJ whole genome shotgun (WGS) entry which is preliminary data.</text>
</comment>
<keyword evidence="2" id="KW-1185">Reference proteome</keyword>
<protein>
    <submittedName>
        <fullName evidence="1">12862_t:CDS:1</fullName>
    </submittedName>
</protein>
<dbReference type="EMBL" id="CAMKVN010003671">
    <property type="protein sequence ID" value="CAI2185326.1"/>
    <property type="molecule type" value="Genomic_DNA"/>
</dbReference>
<reference evidence="1" key="1">
    <citation type="submission" date="2022-08" db="EMBL/GenBank/DDBJ databases">
        <authorList>
            <person name="Kallberg Y."/>
            <person name="Tangrot J."/>
            <person name="Rosling A."/>
        </authorList>
    </citation>
    <scope>NUCLEOTIDE SEQUENCE</scope>
    <source>
        <strain evidence="1">Wild A</strain>
    </source>
</reference>
<evidence type="ECO:0000313" key="2">
    <source>
        <dbReference type="Proteomes" id="UP001153678"/>
    </source>
</evidence>
<dbReference type="PANTHER" id="PTHR47718">
    <property type="entry name" value="OS01G0519700 PROTEIN"/>
    <property type="match status" value="1"/>
</dbReference>
<organism evidence="1 2">
    <name type="scientific">Funneliformis geosporum</name>
    <dbReference type="NCBI Taxonomy" id="1117311"/>
    <lineage>
        <taxon>Eukaryota</taxon>
        <taxon>Fungi</taxon>
        <taxon>Fungi incertae sedis</taxon>
        <taxon>Mucoromycota</taxon>
        <taxon>Glomeromycotina</taxon>
        <taxon>Glomeromycetes</taxon>
        <taxon>Glomerales</taxon>
        <taxon>Glomeraceae</taxon>
        <taxon>Funneliformis</taxon>
    </lineage>
</organism>